<organism evidence="2 3">
    <name type="scientific">Clytia hemisphaerica</name>
    <dbReference type="NCBI Taxonomy" id="252671"/>
    <lineage>
        <taxon>Eukaryota</taxon>
        <taxon>Metazoa</taxon>
        <taxon>Cnidaria</taxon>
        <taxon>Hydrozoa</taxon>
        <taxon>Hydroidolina</taxon>
        <taxon>Leptothecata</taxon>
        <taxon>Obeliida</taxon>
        <taxon>Clytiidae</taxon>
        <taxon>Clytia</taxon>
    </lineage>
</organism>
<dbReference type="RefSeq" id="XP_066914696.1">
    <property type="nucleotide sequence ID" value="XM_067058595.1"/>
</dbReference>
<evidence type="ECO:0000256" key="1">
    <source>
        <dbReference type="ARBA" id="ARBA00007936"/>
    </source>
</evidence>
<dbReference type="Gene3D" id="2.80.10.50">
    <property type="match status" value="1"/>
</dbReference>
<name>A0A7M5WRS4_9CNID</name>
<accession>A0A7M5WRS4</accession>
<evidence type="ECO:0008006" key="4">
    <source>
        <dbReference type="Google" id="ProtNLM"/>
    </source>
</evidence>
<dbReference type="GeneID" id="136801914"/>
<dbReference type="SUPFAM" id="SSF50353">
    <property type="entry name" value="Cytokine"/>
    <property type="match status" value="1"/>
</dbReference>
<dbReference type="InterPro" id="IPR056378">
    <property type="entry name" value="Let-756-like_FGF"/>
</dbReference>
<protein>
    <recommendedName>
        <fullName evidence="4">Fibroblast growth factor</fullName>
    </recommendedName>
</protein>
<comment type="similarity">
    <text evidence="1">Belongs to the heparin-binding growth factors family.</text>
</comment>
<dbReference type="Proteomes" id="UP000594262">
    <property type="component" value="Unplaced"/>
</dbReference>
<keyword evidence="3" id="KW-1185">Reference proteome</keyword>
<reference evidence="2" key="1">
    <citation type="submission" date="2021-01" db="UniProtKB">
        <authorList>
            <consortium name="EnsemblMetazoa"/>
        </authorList>
    </citation>
    <scope>IDENTIFICATION</scope>
</reference>
<dbReference type="EnsemblMetazoa" id="CLYHEMT007236.1">
    <property type="protein sequence ID" value="CLYHEMP007236.1"/>
    <property type="gene ID" value="CLYHEMG007236"/>
</dbReference>
<sequence length="192" mass="22177">MERIWMDGYETGKKSKKKMKIYERDVSHLVTDEDFSICRAGRLLPGVYCQHLTYENGSFIGTNRELRGNEGIFQIESYGTGIVRIKYVPTGLYLIINEFGRINATNDKSNLETLFYSTLEEITYLETFASAKYYMREENVEGAPNKDLLIGVKVKGDTCKIKNAKNTKSDSRSDQFSFLQESDQSFYCKRDR</sequence>
<dbReference type="InterPro" id="IPR008996">
    <property type="entry name" value="IL1/FGF"/>
</dbReference>
<dbReference type="CDD" id="cd00058">
    <property type="entry name" value="beta-trefoil_FGF"/>
    <property type="match status" value="1"/>
</dbReference>
<dbReference type="OrthoDB" id="5987799at2759"/>
<dbReference type="GO" id="GO:0008083">
    <property type="term" value="F:growth factor activity"/>
    <property type="evidence" value="ECO:0007669"/>
    <property type="project" value="InterPro"/>
</dbReference>
<evidence type="ECO:0000313" key="2">
    <source>
        <dbReference type="EnsemblMetazoa" id="CLYHEMP007236.1"/>
    </source>
</evidence>
<proteinExistence type="inferred from homology"/>
<evidence type="ECO:0000313" key="3">
    <source>
        <dbReference type="Proteomes" id="UP000594262"/>
    </source>
</evidence>
<dbReference type="InterPro" id="IPR002209">
    <property type="entry name" value="Fibroblast_GF_fam"/>
</dbReference>
<dbReference type="Pfam" id="PF00167">
    <property type="entry name" value="FGF"/>
    <property type="match status" value="1"/>
</dbReference>
<dbReference type="AlphaFoldDB" id="A0A7M5WRS4"/>